<keyword evidence="2" id="KW-1185">Reference proteome</keyword>
<name>A0A139XCI3_9CYAN</name>
<evidence type="ECO:0000313" key="2">
    <source>
        <dbReference type="Proteomes" id="UP000076925"/>
    </source>
</evidence>
<dbReference type="EMBL" id="ANNX02000020">
    <property type="protein sequence ID" value="KYC42407.1"/>
    <property type="molecule type" value="Genomic_DNA"/>
</dbReference>
<reference evidence="1 2" key="1">
    <citation type="journal article" date="2013" name="Genome Biol. Evol.">
        <title>Genomes of Stigonematalean cyanobacteria (subsection V) and the evolution of oxygenic photosynthesis from prokaryotes to plastids.</title>
        <authorList>
            <person name="Dagan T."/>
            <person name="Roettger M."/>
            <person name="Stucken K."/>
            <person name="Landan G."/>
            <person name="Koch R."/>
            <person name="Major P."/>
            <person name="Gould S.B."/>
            <person name="Goremykin V.V."/>
            <person name="Rippka R."/>
            <person name="Tandeau de Marsac N."/>
            <person name="Gugger M."/>
            <person name="Lockhart P.J."/>
            <person name="Allen J.F."/>
            <person name="Brune I."/>
            <person name="Maus I."/>
            <person name="Puhler A."/>
            <person name="Martin W.F."/>
        </authorList>
    </citation>
    <scope>NUCLEOTIDE SEQUENCE [LARGE SCALE GENOMIC DNA]</scope>
    <source>
        <strain evidence="1 2">PCC 7110</strain>
    </source>
</reference>
<organism evidence="1 2">
    <name type="scientific">Scytonema hofmannii PCC 7110</name>
    <dbReference type="NCBI Taxonomy" id="128403"/>
    <lineage>
        <taxon>Bacteria</taxon>
        <taxon>Bacillati</taxon>
        <taxon>Cyanobacteriota</taxon>
        <taxon>Cyanophyceae</taxon>
        <taxon>Nostocales</taxon>
        <taxon>Scytonemataceae</taxon>
        <taxon>Scytonema</taxon>
    </lineage>
</organism>
<dbReference type="AlphaFoldDB" id="A0A139XCI3"/>
<dbReference type="Pfam" id="PF06051">
    <property type="entry name" value="DUF928"/>
    <property type="match status" value="1"/>
</dbReference>
<gene>
    <name evidence="1" type="ORF">WA1_20800</name>
</gene>
<evidence type="ECO:0000313" key="1">
    <source>
        <dbReference type="EMBL" id="KYC42407.1"/>
    </source>
</evidence>
<proteinExistence type="predicted"/>
<dbReference type="Proteomes" id="UP000076925">
    <property type="component" value="Unassembled WGS sequence"/>
</dbReference>
<comment type="caution">
    <text evidence="1">The sequence shown here is derived from an EMBL/GenBank/DDBJ whole genome shotgun (WGS) entry which is preliminary data.</text>
</comment>
<protein>
    <recommendedName>
        <fullName evidence="3">DUF928 domain-containing protein</fullName>
    </recommendedName>
</protein>
<evidence type="ECO:0008006" key="3">
    <source>
        <dbReference type="Google" id="ProtNLM"/>
    </source>
</evidence>
<dbReference type="STRING" id="128403.WA1_20800"/>
<accession>A0A139XCI3</accession>
<dbReference type="InterPro" id="IPR010328">
    <property type="entry name" value="DUF928"/>
</dbReference>
<sequence length="289" mass="32199">MLMVAKIKNCTYFMKWMLTIALILSTVIYYPSKVTAQTKQPAITKQPGQLSGERTSLQKRRTSRPVFVWPKTPKRLSPVSGRRAGMGSRDNCPTVATVLTALVPLREEQGDSKQTDKSSAGIVEGLTTSERPTFWFYVPYTKDLKASAEFSLQDSTGNDIYKDAISLPASPSVIGVSLPSNASLQVGKIYRWYLKIRCDRQKTASVPIYVEGDIQRVNLDSRVMQELQAAVDPRQKVAIYAEEGIWFDSLTILAQLYLSNPKDTSLAADWQSLLRSVNLDNVATDPLVK</sequence>